<feature type="binding site" evidence="7">
    <location>
        <position position="164"/>
    </location>
    <ligand>
        <name>Zn(2+)</name>
        <dbReference type="ChEBI" id="CHEBI:29105"/>
    </ligand>
</feature>
<dbReference type="OMA" id="SNREYCK"/>
<evidence type="ECO:0000313" key="10">
    <source>
        <dbReference type="Proteomes" id="UP000825935"/>
    </source>
</evidence>
<dbReference type="PANTHER" id="PTHR11085:SF12">
    <property type="entry name" value="NAD-DEPENDENT PROTEIN DEACYLASE SIRTUIN-6"/>
    <property type="match status" value="1"/>
</dbReference>
<feature type="domain" description="Deacetylase sirtuin-type" evidence="8">
    <location>
        <begin position="19"/>
        <end position="276"/>
    </location>
</feature>
<feature type="active site" description="Proton acceptor" evidence="7">
    <location>
        <position position="126"/>
    </location>
</feature>
<dbReference type="PANTHER" id="PTHR11085">
    <property type="entry name" value="NAD-DEPENDENT PROTEIN DEACYLASE SIRTUIN-5, MITOCHONDRIAL-RELATED"/>
    <property type="match status" value="1"/>
</dbReference>
<dbReference type="GO" id="GO:0005634">
    <property type="term" value="C:nucleus"/>
    <property type="evidence" value="ECO:0007669"/>
    <property type="project" value="TreeGrafter"/>
</dbReference>
<dbReference type="InterPro" id="IPR003000">
    <property type="entry name" value="Sirtuin"/>
</dbReference>
<keyword evidence="3 7" id="KW-0479">Metal-binding</keyword>
<name>A0A8T2UQI5_CERRI</name>
<dbReference type="PROSITE" id="PS50305">
    <property type="entry name" value="SIRTUIN"/>
    <property type="match status" value="1"/>
</dbReference>
<feature type="binding site" evidence="7">
    <location>
        <position position="134"/>
    </location>
    <ligand>
        <name>Zn(2+)</name>
        <dbReference type="ChEBI" id="CHEBI:29105"/>
    </ligand>
</feature>
<dbReference type="Proteomes" id="UP000825935">
    <property type="component" value="Chromosome 4"/>
</dbReference>
<dbReference type="SUPFAM" id="SSF52467">
    <property type="entry name" value="DHS-like NAD/FAD-binding domain"/>
    <property type="match status" value="1"/>
</dbReference>
<protein>
    <recommendedName>
        <fullName evidence="1">protein acetyllysine N-acetyltransferase</fullName>
        <ecNumber evidence="1">2.3.1.286</ecNumber>
    </recommendedName>
</protein>
<dbReference type="Pfam" id="PF02146">
    <property type="entry name" value="SIR2"/>
    <property type="match status" value="1"/>
</dbReference>
<evidence type="ECO:0000256" key="3">
    <source>
        <dbReference type="ARBA" id="ARBA00022723"/>
    </source>
</evidence>
<dbReference type="FunFam" id="3.40.50.1220:FF:000038">
    <property type="entry name" value="NAD-dependent protein deacetylase sirtuin-6 isoform X2"/>
    <property type="match status" value="1"/>
</dbReference>
<dbReference type="GO" id="GO:0017136">
    <property type="term" value="F:histone deacetylase activity, NAD-dependent"/>
    <property type="evidence" value="ECO:0007669"/>
    <property type="project" value="TreeGrafter"/>
</dbReference>
<dbReference type="GO" id="GO:0000122">
    <property type="term" value="P:negative regulation of transcription by RNA polymerase II"/>
    <property type="evidence" value="ECO:0007669"/>
    <property type="project" value="TreeGrafter"/>
</dbReference>
<evidence type="ECO:0000259" key="8">
    <source>
        <dbReference type="PROSITE" id="PS50305"/>
    </source>
</evidence>
<dbReference type="AlphaFoldDB" id="A0A8T2UQI5"/>
<evidence type="ECO:0000256" key="2">
    <source>
        <dbReference type="ARBA" id="ARBA00022679"/>
    </source>
</evidence>
<proteinExistence type="inferred from homology"/>
<evidence type="ECO:0000256" key="1">
    <source>
        <dbReference type="ARBA" id="ARBA00012928"/>
    </source>
</evidence>
<dbReference type="InterPro" id="IPR050134">
    <property type="entry name" value="NAD-dep_sirtuin_deacylases"/>
</dbReference>
<dbReference type="Gene3D" id="2.20.28.200">
    <property type="match status" value="1"/>
</dbReference>
<dbReference type="GO" id="GO:0046872">
    <property type="term" value="F:metal ion binding"/>
    <property type="evidence" value="ECO:0007669"/>
    <property type="project" value="UniProtKB-KW"/>
</dbReference>
<keyword evidence="4 7" id="KW-0862">Zinc</keyword>
<evidence type="ECO:0000256" key="7">
    <source>
        <dbReference type="PROSITE-ProRule" id="PRU00236"/>
    </source>
</evidence>
<comment type="similarity">
    <text evidence="6">Belongs to the sirtuin family. Class IV subfamily.</text>
</comment>
<comment type="caution">
    <text evidence="9">The sequence shown here is derived from an EMBL/GenBank/DDBJ whole genome shotgun (WGS) entry which is preliminary data.</text>
</comment>
<dbReference type="InterPro" id="IPR029035">
    <property type="entry name" value="DHS-like_NAD/FAD-binding_dom"/>
</dbReference>
<dbReference type="InterPro" id="IPR026590">
    <property type="entry name" value="Ssirtuin_cat_dom"/>
</dbReference>
<organism evidence="9 10">
    <name type="scientific">Ceratopteris richardii</name>
    <name type="common">Triangle waterfern</name>
    <dbReference type="NCBI Taxonomy" id="49495"/>
    <lineage>
        <taxon>Eukaryota</taxon>
        <taxon>Viridiplantae</taxon>
        <taxon>Streptophyta</taxon>
        <taxon>Embryophyta</taxon>
        <taxon>Tracheophyta</taxon>
        <taxon>Polypodiopsida</taxon>
        <taxon>Polypodiidae</taxon>
        <taxon>Polypodiales</taxon>
        <taxon>Pteridineae</taxon>
        <taxon>Pteridaceae</taxon>
        <taxon>Parkerioideae</taxon>
        <taxon>Ceratopteris</taxon>
    </lineage>
</organism>
<reference evidence="9" key="1">
    <citation type="submission" date="2021-08" db="EMBL/GenBank/DDBJ databases">
        <title>WGS assembly of Ceratopteris richardii.</title>
        <authorList>
            <person name="Marchant D.B."/>
            <person name="Chen G."/>
            <person name="Jenkins J."/>
            <person name="Shu S."/>
            <person name="Leebens-Mack J."/>
            <person name="Grimwood J."/>
            <person name="Schmutz J."/>
            <person name="Soltis P."/>
            <person name="Soltis D."/>
            <person name="Chen Z.-H."/>
        </authorList>
    </citation>
    <scope>NUCLEOTIDE SEQUENCE</scope>
    <source>
        <strain evidence="9">Whitten #5841</strain>
        <tissue evidence="9">Leaf</tissue>
    </source>
</reference>
<dbReference type="GO" id="GO:0003714">
    <property type="term" value="F:transcription corepressor activity"/>
    <property type="evidence" value="ECO:0007669"/>
    <property type="project" value="TreeGrafter"/>
</dbReference>
<keyword evidence="10" id="KW-1185">Reference proteome</keyword>
<feature type="binding site" evidence="7">
    <location>
        <position position="167"/>
    </location>
    <ligand>
        <name>Zn(2+)</name>
        <dbReference type="ChEBI" id="CHEBI:29105"/>
    </ligand>
</feature>
<accession>A0A8T2UQI5</accession>
<keyword evidence="5" id="KW-0520">NAD</keyword>
<sequence>MAFSAHKDPEQIKEHFDSDEELDKNAQVLAKWIHRSEHLIVFTGAGISTSAGIPDFRGPEGTWTLAAQGRKRTSKTVSNLEAVPTPAHMALVELQNRGKLKYLVSQNCDGLHRKSGILPQFISELHGNSNREYCKNCGKEYLRDFRAVASYRETVHDHRTGRKCGACGSDLHDSIVNFNEPLPQKPLRAAFKEAYLADLCIVLGSSLTVSPANEIPHIVASRPTAKLVIVNLQKTPLDDGADLRVFACTDDLMEKVMLKLNLPIPPFIIVRRMLVECRCGTSANVEVSLKGVDVDGTPMSFIKQLDVVGHRSVTLTSEPFIFRVPESAGNVAHVTVHFMGWYGEPSLGLEIQLPGHGEERTKKTYIVEYSPRERDDWKLKVYDEHVI</sequence>
<dbReference type="GO" id="GO:0070403">
    <property type="term" value="F:NAD+ binding"/>
    <property type="evidence" value="ECO:0007669"/>
    <property type="project" value="InterPro"/>
</dbReference>
<evidence type="ECO:0000313" key="9">
    <source>
        <dbReference type="EMBL" id="KAH7438417.1"/>
    </source>
</evidence>
<dbReference type="OrthoDB" id="424302at2759"/>
<gene>
    <name evidence="9" type="ORF">KP509_04G014200</name>
</gene>
<dbReference type="Gene3D" id="3.40.50.1220">
    <property type="entry name" value="TPP-binding domain"/>
    <property type="match status" value="1"/>
</dbReference>
<keyword evidence="2" id="KW-0808">Transferase</keyword>
<dbReference type="EMBL" id="CM035409">
    <property type="protein sequence ID" value="KAH7438417.1"/>
    <property type="molecule type" value="Genomic_DNA"/>
</dbReference>
<evidence type="ECO:0000256" key="4">
    <source>
        <dbReference type="ARBA" id="ARBA00022833"/>
    </source>
</evidence>
<evidence type="ECO:0000256" key="5">
    <source>
        <dbReference type="ARBA" id="ARBA00023027"/>
    </source>
</evidence>
<evidence type="ECO:0000256" key="6">
    <source>
        <dbReference type="ARBA" id="ARBA00038170"/>
    </source>
</evidence>
<feature type="binding site" evidence="7">
    <location>
        <position position="137"/>
    </location>
    <ligand>
        <name>Zn(2+)</name>
        <dbReference type="ChEBI" id="CHEBI:29105"/>
    </ligand>
</feature>
<dbReference type="EC" id="2.3.1.286" evidence="1"/>